<dbReference type="OrthoDB" id="10249433at2759"/>
<dbReference type="InterPro" id="IPR029058">
    <property type="entry name" value="AB_hydrolase_fold"/>
</dbReference>
<dbReference type="Gene3D" id="3.40.50.1820">
    <property type="entry name" value="alpha/beta hydrolase"/>
    <property type="match status" value="1"/>
</dbReference>
<sequence length="125" mass="14368">MPVFSFVAPFFRQWDSARTLKRLPHSVSLLMLSGRKDEIIPPEHMRQLWEVATTLPAFPTPRLSSVLRWKRRKGLSKADKGARSTRLGQFVEIPQGSHNDTWDDPAYWDAIEAFLESLTIETCAK</sequence>
<proteinExistence type="predicted"/>
<dbReference type="AlphaFoldDB" id="A0A9Q5HY95"/>
<name>A0A9Q5HY95_SANBA</name>
<protein>
    <submittedName>
        <fullName evidence="1">Alpha/beta-hydrolase</fullName>
    </submittedName>
</protein>
<comment type="caution">
    <text evidence="1">The sequence shown here is derived from an EMBL/GenBank/DDBJ whole genome shotgun (WGS) entry which is preliminary data.</text>
</comment>
<dbReference type="SUPFAM" id="SSF53474">
    <property type="entry name" value="alpha/beta-Hydrolases"/>
    <property type="match status" value="1"/>
</dbReference>
<evidence type="ECO:0000313" key="1">
    <source>
        <dbReference type="EMBL" id="OCB88094.1"/>
    </source>
</evidence>
<organism evidence="1 2">
    <name type="scientific">Sanghuangporus baumii</name>
    <name type="common">Phellinus baumii</name>
    <dbReference type="NCBI Taxonomy" id="108892"/>
    <lineage>
        <taxon>Eukaryota</taxon>
        <taxon>Fungi</taxon>
        <taxon>Dikarya</taxon>
        <taxon>Basidiomycota</taxon>
        <taxon>Agaricomycotina</taxon>
        <taxon>Agaricomycetes</taxon>
        <taxon>Hymenochaetales</taxon>
        <taxon>Hymenochaetaceae</taxon>
        <taxon>Sanghuangporus</taxon>
    </lineage>
</organism>
<dbReference type="Proteomes" id="UP000757232">
    <property type="component" value="Unassembled WGS sequence"/>
</dbReference>
<evidence type="ECO:0000313" key="2">
    <source>
        <dbReference type="Proteomes" id="UP000757232"/>
    </source>
</evidence>
<keyword evidence="2" id="KW-1185">Reference proteome</keyword>
<reference evidence="1" key="1">
    <citation type="submission" date="2016-06" db="EMBL/GenBank/DDBJ databases">
        <title>Draft Genome sequence of the fungus Inonotus baumii.</title>
        <authorList>
            <person name="Zhu H."/>
            <person name="Lin W."/>
        </authorList>
    </citation>
    <scope>NUCLEOTIDE SEQUENCE</scope>
    <source>
        <strain evidence="1">821</strain>
    </source>
</reference>
<dbReference type="EMBL" id="LNZH02000184">
    <property type="protein sequence ID" value="OCB88094.1"/>
    <property type="molecule type" value="Genomic_DNA"/>
</dbReference>
<accession>A0A9Q5HY95</accession>
<gene>
    <name evidence="1" type="ORF">A7U60_g4719</name>
</gene>